<comment type="function">
    <text evidence="6">Together with LptD, is involved in the assembly of lipopolysaccharide (LPS) at the surface of the outer membrane. Required for the proper assembly of LptD. Binds LPS and may serve as the LPS recognition site at the outer membrane.</text>
</comment>
<comment type="subunit">
    <text evidence="6">Component of the lipopolysaccharide transport and assembly complex. Interacts with LptD.</text>
</comment>
<reference evidence="7 8" key="1">
    <citation type="submission" date="2012-09" db="EMBL/GenBank/DDBJ databases">
        <title>Genome Sequence of alkane-degrading Bacterium Alcanivorax jadensis T9.</title>
        <authorList>
            <person name="Lai Q."/>
            <person name="Shao Z."/>
        </authorList>
    </citation>
    <scope>NUCLEOTIDE SEQUENCE [LARGE SCALE GENOMIC DNA]</scope>
    <source>
        <strain evidence="7 8">T9</strain>
    </source>
</reference>
<dbReference type="Pfam" id="PF04390">
    <property type="entry name" value="LptE"/>
    <property type="match status" value="1"/>
</dbReference>
<comment type="caution">
    <text evidence="7">The sequence shown here is derived from an EMBL/GenBank/DDBJ whole genome shotgun (WGS) entry which is preliminary data.</text>
</comment>
<dbReference type="PROSITE" id="PS51257">
    <property type="entry name" value="PROKAR_LIPOPROTEIN"/>
    <property type="match status" value="1"/>
</dbReference>
<proteinExistence type="inferred from homology"/>
<keyword evidence="8" id="KW-1185">Reference proteome</keyword>
<dbReference type="EMBL" id="ARXU01000011">
    <property type="protein sequence ID" value="KGD60455.1"/>
    <property type="molecule type" value="Genomic_DNA"/>
</dbReference>
<dbReference type="Gene3D" id="3.30.160.150">
    <property type="entry name" value="Lipoprotein like domain"/>
    <property type="match status" value="1"/>
</dbReference>
<keyword evidence="5 6" id="KW-0449">Lipoprotein</keyword>
<keyword evidence="4 6" id="KW-0998">Cell outer membrane</keyword>
<evidence type="ECO:0000256" key="6">
    <source>
        <dbReference type="HAMAP-Rule" id="MF_01186"/>
    </source>
</evidence>
<protein>
    <recommendedName>
        <fullName evidence="6">LPS-assembly lipoprotein LptE</fullName>
    </recommendedName>
</protein>
<name>A0ABR4WAM9_9GAMM</name>
<dbReference type="PROSITE" id="PS00430">
    <property type="entry name" value="TONB_DEPENDENT_REC_1"/>
    <property type="match status" value="1"/>
</dbReference>
<evidence type="ECO:0000256" key="2">
    <source>
        <dbReference type="ARBA" id="ARBA00023136"/>
    </source>
</evidence>
<dbReference type="Proteomes" id="UP000029443">
    <property type="component" value="Unassembled WGS sequence"/>
</dbReference>
<evidence type="ECO:0000256" key="4">
    <source>
        <dbReference type="ARBA" id="ARBA00023237"/>
    </source>
</evidence>
<sequence>MTSSLRATSRLTLLLVLGLVLSACGWQLRGTTSTPSMETLTVSGASTELRYTLEDELEDQGVLVHNQAPYILVIDDEDWMRRTSAVDAQGRQAEIELRYTLRWHIKDRKSGALLTTPTRMMTLRNLPWYPENATASSDEEQLVRDDLFLDMAYRLINQIAAASEGWETY</sequence>
<keyword evidence="2 6" id="KW-0472">Membrane</keyword>
<accession>A0ABR4WAM9</accession>
<comment type="subcellular location">
    <subcellularLocation>
        <location evidence="6">Cell outer membrane</location>
        <topology evidence="6">Lipid-anchor</topology>
    </subcellularLocation>
</comment>
<evidence type="ECO:0000256" key="3">
    <source>
        <dbReference type="ARBA" id="ARBA00023139"/>
    </source>
</evidence>
<keyword evidence="1 6" id="KW-0732">Signal</keyword>
<dbReference type="PANTHER" id="PTHR38098:SF1">
    <property type="entry name" value="LPS-ASSEMBLY LIPOPROTEIN LPTE"/>
    <property type="match status" value="1"/>
</dbReference>
<dbReference type="InterPro" id="IPR010916">
    <property type="entry name" value="TonB_box_CS"/>
</dbReference>
<dbReference type="RefSeq" id="WP_052043006.1">
    <property type="nucleotide sequence ID" value="NZ_ARXU01000011.1"/>
</dbReference>
<evidence type="ECO:0000256" key="1">
    <source>
        <dbReference type="ARBA" id="ARBA00022729"/>
    </source>
</evidence>
<keyword evidence="3 6" id="KW-0564">Palmitate</keyword>
<evidence type="ECO:0000313" key="7">
    <source>
        <dbReference type="EMBL" id="KGD60455.1"/>
    </source>
</evidence>
<dbReference type="HAMAP" id="MF_01186">
    <property type="entry name" value="LPS_assembly_LptE"/>
    <property type="match status" value="1"/>
</dbReference>
<comment type="similarity">
    <text evidence="6">Belongs to the LptE lipoprotein family.</text>
</comment>
<evidence type="ECO:0000313" key="8">
    <source>
        <dbReference type="Proteomes" id="UP000029443"/>
    </source>
</evidence>
<organism evidence="7 8">
    <name type="scientific">Alcanivorax jadensis T9</name>
    <dbReference type="NCBI Taxonomy" id="1177181"/>
    <lineage>
        <taxon>Bacteria</taxon>
        <taxon>Pseudomonadati</taxon>
        <taxon>Pseudomonadota</taxon>
        <taxon>Gammaproteobacteria</taxon>
        <taxon>Oceanospirillales</taxon>
        <taxon>Alcanivoracaceae</taxon>
        <taxon>Alcanivorax</taxon>
    </lineage>
</organism>
<gene>
    <name evidence="6" type="primary">lptE</name>
    <name evidence="7" type="ORF">T9A_02632</name>
</gene>
<dbReference type="PANTHER" id="PTHR38098">
    <property type="entry name" value="LPS-ASSEMBLY LIPOPROTEIN LPTE"/>
    <property type="match status" value="1"/>
</dbReference>
<evidence type="ECO:0000256" key="5">
    <source>
        <dbReference type="ARBA" id="ARBA00023288"/>
    </source>
</evidence>
<dbReference type="InterPro" id="IPR007485">
    <property type="entry name" value="LPS_assembly_LptE"/>
</dbReference>